<dbReference type="Proteomes" id="UP000005204">
    <property type="component" value="Unassembled WGS sequence"/>
</dbReference>
<dbReference type="AlphaFoldDB" id="A0A8R2GA75"/>
<evidence type="ECO:0000313" key="4">
    <source>
        <dbReference type="Proteomes" id="UP000005204"/>
    </source>
</evidence>
<dbReference type="EnsemblMetazoa" id="XM_012689698.3">
    <property type="protein sequence ID" value="XP_012545152.2"/>
    <property type="gene ID" value="LOC101740349"/>
</dbReference>
<dbReference type="GeneID" id="101740349"/>
<dbReference type="KEGG" id="bmor:101740349"/>
<evidence type="ECO:0000256" key="1">
    <source>
        <dbReference type="ARBA" id="ARBA00023157"/>
    </source>
</evidence>
<dbReference type="PANTHER" id="PTHR24253:SF153">
    <property type="entry name" value="SERINE PROTEASE HEPSIN"/>
    <property type="match status" value="1"/>
</dbReference>
<dbReference type="GO" id="GO:0004252">
    <property type="term" value="F:serine-type endopeptidase activity"/>
    <property type="evidence" value="ECO:0007669"/>
    <property type="project" value="InterPro"/>
</dbReference>
<evidence type="ECO:0000259" key="2">
    <source>
        <dbReference type="PROSITE" id="PS50240"/>
    </source>
</evidence>
<proteinExistence type="predicted"/>
<dbReference type="Gene3D" id="2.40.10.10">
    <property type="entry name" value="Trypsin-like serine proteases"/>
    <property type="match status" value="2"/>
</dbReference>
<dbReference type="RefSeq" id="XP_012545152.2">
    <property type="nucleotide sequence ID" value="XM_012689698.4"/>
</dbReference>
<sequence>MTLRRSVTAMTVHAKYNEKTIENDIAILWLDRRLLFGDNVKRVIITKTFPFTTEACIAGWGLINERTKVLADQLKWGTQKLLPKIACSMIGKLYDGMYCAGSFNKKTSRPSYGDSGSALVNCNGKTHQIGIISWNINKYPSIAIYTNVSYYYDWIFRNFKLLYCTYSKDTKI</sequence>
<organism evidence="3 4">
    <name type="scientific">Bombyx mori</name>
    <name type="common">Silk moth</name>
    <dbReference type="NCBI Taxonomy" id="7091"/>
    <lineage>
        <taxon>Eukaryota</taxon>
        <taxon>Metazoa</taxon>
        <taxon>Ecdysozoa</taxon>
        <taxon>Arthropoda</taxon>
        <taxon>Hexapoda</taxon>
        <taxon>Insecta</taxon>
        <taxon>Pterygota</taxon>
        <taxon>Neoptera</taxon>
        <taxon>Endopterygota</taxon>
        <taxon>Lepidoptera</taxon>
        <taxon>Glossata</taxon>
        <taxon>Ditrysia</taxon>
        <taxon>Bombycoidea</taxon>
        <taxon>Bombycidae</taxon>
        <taxon>Bombycinae</taxon>
        <taxon>Bombyx</taxon>
    </lineage>
</organism>
<dbReference type="SUPFAM" id="SSF50494">
    <property type="entry name" value="Trypsin-like serine proteases"/>
    <property type="match status" value="1"/>
</dbReference>
<reference evidence="4" key="1">
    <citation type="journal article" date="2008" name="Insect Biochem. Mol. Biol.">
        <title>The genome of a lepidopteran model insect, the silkworm Bombyx mori.</title>
        <authorList>
            <consortium name="International Silkworm Genome Consortium"/>
        </authorList>
    </citation>
    <scope>NUCLEOTIDE SEQUENCE [LARGE SCALE GENOMIC DNA]</scope>
    <source>
        <strain evidence="4">p50T</strain>
    </source>
</reference>
<dbReference type="PROSITE" id="PS50240">
    <property type="entry name" value="TRYPSIN_DOM"/>
    <property type="match status" value="1"/>
</dbReference>
<dbReference type="Pfam" id="PF00089">
    <property type="entry name" value="Trypsin"/>
    <property type="match status" value="1"/>
</dbReference>
<dbReference type="InterPro" id="IPR043504">
    <property type="entry name" value="Peptidase_S1_PA_chymotrypsin"/>
</dbReference>
<dbReference type="InterPro" id="IPR001254">
    <property type="entry name" value="Trypsin_dom"/>
</dbReference>
<dbReference type="PANTHER" id="PTHR24253">
    <property type="entry name" value="TRANSMEMBRANE PROTEASE SERINE"/>
    <property type="match status" value="1"/>
</dbReference>
<reference evidence="3" key="2">
    <citation type="submission" date="2022-06" db="UniProtKB">
        <authorList>
            <consortium name="EnsemblMetazoa"/>
        </authorList>
    </citation>
    <scope>IDENTIFICATION</scope>
    <source>
        <strain evidence="3">p50T (Dazao)</strain>
    </source>
</reference>
<dbReference type="SMART" id="SM00020">
    <property type="entry name" value="Tryp_SPc"/>
    <property type="match status" value="1"/>
</dbReference>
<accession>A0A8R2GA75</accession>
<evidence type="ECO:0000313" key="3">
    <source>
        <dbReference type="EnsemblMetazoa" id="XP_012545152.2"/>
    </source>
</evidence>
<dbReference type="GO" id="GO:0006508">
    <property type="term" value="P:proteolysis"/>
    <property type="evidence" value="ECO:0007669"/>
    <property type="project" value="InterPro"/>
</dbReference>
<protein>
    <recommendedName>
        <fullName evidence="2">Peptidase S1 domain-containing protein</fullName>
    </recommendedName>
</protein>
<dbReference type="InterPro" id="IPR009003">
    <property type="entry name" value="Peptidase_S1_PA"/>
</dbReference>
<name>A0A8R2GA75_BOMMO</name>
<keyword evidence="1" id="KW-1015">Disulfide bond</keyword>
<keyword evidence="4" id="KW-1185">Reference proteome</keyword>
<feature type="domain" description="Peptidase S1" evidence="2">
    <location>
        <begin position="1"/>
        <end position="160"/>
    </location>
</feature>